<accession>A0ABT0BWL8</accession>
<keyword evidence="3" id="KW-1185">Reference proteome</keyword>
<proteinExistence type="predicted"/>
<evidence type="ECO:0000259" key="1">
    <source>
        <dbReference type="PROSITE" id="PS50994"/>
    </source>
</evidence>
<dbReference type="Gene3D" id="3.30.420.10">
    <property type="entry name" value="Ribonuclease H-like superfamily/Ribonuclease H"/>
    <property type="match status" value="1"/>
</dbReference>
<reference evidence="2 3" key="1">
    <citation type="submission" date="2022-03" db="EMBL/GenBank/DDBJ databases">
        <title>Parabacteroides sp. nov. isolated from swine feces.</title>
        <authorList>
            <person name="Bak J.E."/>
        </authorList>
    </citation>
    <scope>NUCLEOTIDE SEQUENCE [LARGE SCALE GENOMIC DNA]</scope>
    <source>
        <strain evidence="2 3">AGMB00274</strain>
    </source>
</reference>
<protein>
    <submittedName>
        <fullName evidence="2">Integrase core domain-containing protein</fullName>
    </submittedName>
</protein>
<comment type="caution">
    <text evidence="2">The sequence shown here is derived from an EMBL/GenBank/DDBJ whole genome shotgun (WGS) entry which is preliminary data.</text>
</comment>
<evidence type="ECO:0000313" key="3">
    <source>
        <dbReference type="Proteomes" id="UP001165444"/>
    </source>
</evidence>
<dbReference type="Pfam" id="PF13683">
    <property type="entry name" value="rve_3"/>
    <property type="match status" value="1"/>
</dbReference>
<dbReference type="SUPFAM" id="SSF53098">
    <property type="entry name" value="Ribonuclease H-like"/>
    <property type="match status" value="1"/>
</dbReference>
<dbReference type="EMBL" id="JAKZMM010000002">
    <property type="protein sequence ID" value="MCJ2379177.1"/>
    <property type="molecule type" value="Genomic_DNA"/>
</dbReference>
<name>A0ABT0BWL8_9BACT</name>
<organism evidence="2 3">
    <name type="scientific">Parabacteroides faecalis</name>
    <dbReference type="NCBI Taxonomy" id="2924040"/>
    <lineage>
        <taxon>Bacteria</taxon>
        <taxon>Pseudomonadati</taxon>
        <taxon>Bacteroidota</taxon>
        <taxon>Bacteroidia</taxon>
        <taxon>Bacteroidales</taxon>
        <taxon>Tannerellaceae</taxon>
        <taxon>Parabacteroides</taxon>
    </lineage>
</organism>
<feature type="non-terminal residue" evidence="2">
    <location>
        <position position="1"/>
    </location>
</feature>
<gene>
    <name evidence="2" type="ORF">MUN53_00820</name>
</gene>
<dbReference type="PROSITE" id="PS50994">
    <property type="entry name" value="INTEGRASE"/>
    <property type="match status" value="1"/>
</dbReference>
<evidence type="ECO:0000313" key="2">
    <source>
        <dbReference type="EMBL" id="MCJ2379177.1"/>
    </source>
</evidence>
<dbReference type="InterPro" id="IPR036397">
    <property type="entry name" value="RNaseH_sf"/>
</dbReference>
<dbReference type="RefSeq" id="WP_243323012.1">
    <property type="nucleotide sequence ID" value="NZ_JAKZMM010000002.1"/>
</dbReference>
<dbReference type="InterPro" id="IPR012337">
    <property type="entry name" value="RNaseH-like_sf"/>
</dbReference>
<sequence>DNAVAERVNGIIKQEWLYRMKRPNNFVEAKELLDRIVNFYNEKRPHRSNQMKTPVQIRSLSET</sequence>
<feature type="domain" description="Integrase catalytic" evidence="1">
    <location>
        <begin position="1"/>
        <end position="62"/>
    </location>
</feature>
<dbReference type="InterPro" id="IPR001584">
    <property type="entry name" value="Integrase_cat-core"/>
</dbReference>
<dbReference type="Proteomes" id="UP001165444">
    <property type="component" value="Unassembled WGS sequence"/>
</dbReference>